<proteinExistence type="predicted"/>
<accession>A0A8J5TIZ3</accession>
<organism evidence="1 2">
    <name type="scientific">Homarus americanus</name>
    <name type="common">American lobster</name>
    <dbReference type="NCBI Taxonomy" id="6706"/>
    <lineage>
        <taxon>Eukaryota</taxon>
        <taxon>Metazoa</taxon>
        <taxon>Ecdysozoa</taxon>
        <taxon>Arthropoda</taxon>
        <taxon>Crustacea</taxon>
        <taxon>Multicrustacea</taxon>
        <taxon>Malacostraca</taxon>
        <taxon>Eumalacostraca</taxon>
        <taxon>Eucarida</taxon>
        <taxon>Decapoda</taxon>
        <taxon>Pleocyemata</taxon>
        <taxon>Astacidea</taxon>
        <taxon>Nephropoidea</taxon>
        <taxon>Nephropidae</taxon>
        <taxon>Homarus</taxon>
    </lineage>
</organism>
<keyword evidence="2" id="KW-1185">Reference proteome</keyword>
<dbReference type="InterPro" id="IPR039575">
    <property type="entry name" value="P3H"/>
</dbReference>
<dbReference type="AlphaFoldDB" id="A0A8J5TIZ3"/>
<dbReference type="PANTHER" id="PTHR14049">
    <property type="entry name" value="LEPRECAN 1"/>
    <property type="match status" value="1"/>
</dbReference>
<dbReference type="GO" id="GO:0032963">
    <property type="term" value="P:collagen metabolic process"/>
    <property type="evidence" value="ECO:0007669"/>
    <property type="project" value="InterPro"/>
</dbReference>
<dbReference type="EMBL" id="JAHLQT010003582">
    <property type="protein sequence ID" value="KAG7176309.1"/>
    <property type="molecule type" value="Genomic_DNA"/>
</dbReference>
<evidence type="ECO:0000313" key="2">
    <source>
        <dbReference type="Proteomes" id="UP000747542"/>
    </source>
</evidence>
<dbReference type="Gene3D" id="2.60.120.620">
    <property type="entry name" value="q2cbj1_9rhob like domain"/>
    <property type="match status" value="1"/>
</dbReference>
<protein>
    <submittedName>
        <fullName evidence="1">Prolyl 3-hydroxylase 3-like</fullName>
    </submittedName>
</protein>
<dbReference type="PANTHER" id="PTHR14049:SF9">
    <property type="entry name" value="PROCOLLAGEN-PROLINE 3-DIOXYGENASE"/>
    <property type="match status" value="1"/>
</dbReference>
<gene>
    <name evidence="1" type="primary">P3H3-L</name>
    <name evidence="1" type="ORF">Hamer_G009099</name>
</gene>
<name>A0A8J5TIZ3_HOMAM</name>
<sequence length="117" mass="13674">MVHAKLIAEEALDLIIDITNHCRDYMERYFNLKEPLYFDFTHLVCRTAKPEMSVNRSLTDLSHEVHVDNCILQDSGECLRIPPAYTYRDYSALLYLNDEFEGGDFIFTHDRSGLSHE</sequence>
<dbReference type="Proteomes" id="UP000747542">
    <property type="component" value="Unassembled WGS sequence"/>
</dbReference>
<comment type="caution">
    <text evidence="1">The sequence shown here is derived from an EMBL/GenBank/DDBJ whole genome shotgun (WGS) entry which is preliminary data.</text>
</comment>
<reference evidence="1" key="1">
    <citation type="journal article" date="2021" name="Sci. Adv.">
        <title>The American lobster genome reveals insights on longevity, neural, and immune adaptations.</title>
        <authorList>
            <person name="Polinski J.M."/>
            <person name="Zimin A.V."/>
            <person name="Clark K.F."/>
            <person name="Kohn A.B."/>
            <person name="Sadowski N."/>
            <person name="Timp W."/>
            <person name="Ptitsyn A."/>
            <person name="Khanna P."/>
            <person name="Romanova D.Y."/>
            <person name="Williams P."/>
            <person name="Greenwood S.J."/>
            <person name="Moroz L.L."/>
            <person name="Walt D.R."/>
            <person name="Bodnar A.G."/>
        </authorList>
    </citation>
    <scope>NUCLEOTIDE SEQUENCE</scope>
    <source>
        <strain evidence="1">GMGI-L3</strain>
    </source>
</reference>
<feature type="non-terminal residue" evidence="1">
    <location>
        <position position="1"/>
    </location>
</feature>
<evidence type="ECO:0000313" key="1">
    <source>
        <dbReference type="EMBL" id="KAG7176309.1"/>
    </source>
</evidence>